<proteinExistence type="predicted"/>
<dbReference type="Proteomes" id="UP000073492">
    <property type="component" value="Unassembled WGS sequence"/>
</dbReference>
<reference evidence="2 3" key="1">
    <citation type="submission" date="2015-07" db="EMBL/GenBank/DDBJ databases">
        <title>Comparative genomics of the Sigatoka disease complex on banana suggests a link between parallel evolutionary changes in Pseudocercospora fijiensis and Pseudocercospora eumusae and increased virulence on the banana host.</title>
        <authorList>
            <person name="Chang T.-C."/>
            <person name="Salvucci A."/>
            <person name="Crous P.W."/>
            <person name="Stergiopoulos I."/>
        </authorList>
    </citation>
    <scope>NUCLEOTIDE SEQUENCE [LARGE SCALE GENOMIC DNA]</scope>
    <source>
        <strain evidence="2 3">CBS 116634</strain>
    </source>
</reference>
<evidence type="ECO:0000256" key="1">
    <source>
        <dbReference type="SAM" id="MobiDB-lite"/>
    </source>
</evidence>
<comment type="caution">
    <text evidence="2">The sequence shown here is derived from an EMBL/GenBank/DDBJ whole genome shotgun (WGS) entry which is preliminary data.</text>
</comment>
<dbReference type="EMBL" id="LFZO01000232">
    <property type="protein sequence ID" value="KXT10939.1"/>
    <property type="molecule type" value="Genomic_DNA"/>
</dbReference>
<keyword evidence="3" id="KW-1185">Reference proteome</keyword>
<evidence type="ECO:0000313" key="2">
    <source>
        <dbReference type="EMBL" id="KXT10939.1"/>
    </source>
</evidence>
<feature type="region of interest" description="Disordered" evidence="1">
    <location>
        <begin position="1"/>
        <end position="48"/>
    </location>
</feature>
<name>A0A139I8I4_9PEZI</name>
<dbReference type="OrthoDB" id="407010at2759"/>
<dbReference type="AlphaFoldDB" id="A0A139I8I4"/>
<gene>
    <name evidence="2" type="ORF">AC579_4</name>
</gene>
<evidence type="ECO:0000313" key="3">
    <source>
        <dbReference type="Proteomes" id="UP000073492"/>
    </source>
</evidence>
<accession>A0A139I8I4</accession>
<protein>
    <submittedName>
        <fullName evidence="2">Uncharacterized protein</fullName>
    </submittedName>
</protein>
<organism evidence="2 3">
    <name type="scientific">Pseudocercospora musae</name>
    <dbReference type="NCBI Taxonomy" id="113226"/>
    <lineage>
        <taxon>Eukaryota</taxon>
        <taxon>Fungi</taxon>
        <taxon>Dikarya</taxon>
        <taxon>Ascomycota</taxon>
        <taxon>Pezizomycotina</taxon>
        <taxon>Dothideomycetes</taxon>
        <taxon>Dothideomycetidae</taxon>
        <taxon>Mycosphaerellales</taxon>
        <taxon>Mycosphaerellaceae</taxon>
        <taxon>Pseudocercospora</taxon>
    </lineage>
</organism>
<sequence>MTGDEGLATSFGGSWTTLGNPDDVGDTGDCSIGPSDVRRRTGDDSNGTCLGGGSAVLGRIESAAVFIRVRAI</sequence>